<name>A0AAD9K6V9_9ANNE</name>
<sequence length="708" mass="76779">SATEIPHPPQLNPTSSQDVNMTPTPTNVFHPTRYKSEIRFIPAEGGHASPNKLAGFDPRQPRQRLSVSSVGSLSSSSSYSTSKDVGVVLGQQGDAVDEDPAEDVTMTSTCASCEGHVDIGRVTSCGSHVPYPSTAMQHTGSSVPGFSMSCTIGSRANAASTSSSQAPPMAPTRSSSKNITLINFQPSASSSQCQGHSDFIQPAYCNPQMAAPCHERRQCSKTESLENLERMGDNCASRNSDTCVSHKVEPLPSVEKLLRTGYETKFRKSARDSLRHSSDNLSGNVNTSHDWQTSSSQVTACLPPGSSTTITLTQQPHSKPTSSLLPPSGRQPSSQWTSDTQVYKMSVGSPASSKRLPPSLSSCSAKDIASSTSHQHNGCSPTGRPDSYGLTVSLHIDSRNSNYAEGEHNVPNASRRGERNSVPEHHMINMVSERLKKFESADNVDSGAPLWRQRKQKDYHGYDSVLSRAAEFENRYDDDDRSRRKRSARNSPFSTPAGSTTSLPQALPPPEINKVPPTPPATINFYFREGMSHSQTGSINLEPSPERLPNQSVDGFRMRVSSEPPGGSRHDSQNQDHGPAGSMSVSFGEQTQSPGVKRRPAARQPSYLAAVSPAREDAKPQYLYPEFKAATLPFRLHDLGDGHPLGRGYCHRPRYHQEDREARLVRRTSYLLATGRQRSGGYQDPNRVDVSQLVLPPPPPPTGAATQG</sequence>
<organism evidence="2 3">
    <name type="scientific">Paralvinella palmiformis</name>
    <dbReference type="NCBI Taxonomy" id="53620"/>
    <lineage>
        <taxon>Eukaryota</taxon>
        <taxon>Metazoa</taxon>
        <taxon>Spiralia</taxon>
        <taxon>Lophotrochozoa</taxon>
        <taxon>Annelida</taxon>
        <taxon>Polychaeta</taxon>
        <taxon>Sedentaria</taxon>
        <taxon>Canalipalpata</taxon>
        <taxon>Terebellida</taxon>
        <taxon>Terebelliformia</taxon>
        <taxon>Alvinellidae</taxon>
        <taxon>Paralvinella</taxon>
    </lineage>
</organism>
<feature type="compositionally biased region" description="Polar residues" evidence="1">
    <location>
        <begin position="583"/>
        <end position="594"/>
    </location>
</feature>
<dbReference type="Proteomes" id="UP001208570">
    <property type="component" value="Unassembled WGS sequence"/>
</dbReference>
<feature type="region of interest" description="Disordered" evidence="1">
    <location>
        <begin position="473"/>
        <end position="608"/>
    </location>
</feature>
<protein>
    <submittedName>
        <fullName evidence="2">Uncharacterized protein</fullName>
    </submittedName>
</protein>
<reference evidence="2" key="1">
    <citation type="journal article" date="2023" name="Mol. Biol. Evol.">
        <title>Third-Generation Sequencing Reveals the Adaptive Role of the Epigenome in Three Deep-Sea Polychaetes.</title>
        <authorList>
            <person name="Perez M."/>
            <person name="Aroh O."/>
            <person name="Sun Y."/>
            <person name="Lan Y."/>
            <person name="Juniper S.K."/>
            <person name="Young C.R."/>
            <person name="Angers B."/>
            <person name="Qian P.Y."/>
        </authorList>
    </citation>
    <scope>NUCLEOTIDE SEQUENCE</scope>
    <source>
        <strain evidence="2">P08H-3</strain>
    </source>
</reference>
<keyword evidence="3" id="KW-1185">Reference proteome</keyword>
<feature type="region of interest" description="Disordered" evidence="1">
    <location>
        <begin position="268"/>
        <end position="386"/>
    </location>
</feature>
<feature type="region of interest" description="Disordered" evidence="1">
    <location>
        <begin position="400"/>
        <end position="420"/>
    </location>
</feature>
<feature type="non-terminal residue" evidence="2">
    <location>
        <position position="1"/>
    </location>
</feature>
<dbReference type="EMBL" id="JAODUP010000047">
    <property type="protein sequence ID" value="KAK2165651.1"/>
    <property type="molecule type" value="Genomic_DNA"/>
</dbReference>
<evidence type="ECO:0000256" key="1">
    <source>
        <dbReference type="SAM" id="MobiDB-lite"/>
    </source>
</evidence>
<feature type="region of interest" description="Disordered" evidence="1">
    <location>
        <begin position="675"/>
        <end position="708"/>
    </location>
</feature>
<feature type="compositionally biased region" description="Basic and acidic residues" evidence="1">
    <location>
        <begin position="268"/>
        <end position="278"/>
    </location>
</feature>
<proteinExistence type="predicted"/>
<gene>
    <name evidence="2" type="ORF">LSH36_47g05023</name>
</gene>
<feature type="compositionally biased region" description="Basic and acidic residues" evidence="1">
    <location>
        <begin position="473"/>
        <end position="482"/>
    </location>
</feature>
<feature type="compositionally biased region" description="Polar residues" evidence="1">
    <location>
        <begin position="279"/>
        <end position="343"/>
    </location>
</feature>
<feature type="compositionally biased region" description="Pro residues" evidence="1">
    <location>
        <begin position="1"/>
        <end position="11"/>
    </location>
</feature>
<feature type="compositionally biased region" description="Polar residues" evidence="1">
    <location>
        <begin position="532"/>
        <end position="541"/>
    </location>
</feature>
<feature type="compositionally biased region" description="Polar residues" evidence="1">
    <location>
        <begin position="492"/>
        <end position="504"/>
    </location>
</feature>
<evidence type="ECO:0000313" key="3">
    <source>
        <dbReference type="Proteomes" id="UP001208570"/>
    </source>
</evidence>
<evidence type="ECO:0000313" key="2">
    <source>
        <dbReference type="EMBL" id="KAK2165651.1"/>
    </source>
</evidence>
<accession>A0AAD9K6V9</accession>
<dbReference type="AlphaFoldDB" id="A0AAD9K6V9"/>
<feature type="compositionally biased region" description="Polar residues" evidence="1">
    <location>
        <begin position="359"/>
        <end position="380"/>
    </location>
</feature>
<feature type="region of interest" description="Disordered" evidence="1">
    <location>
        <begin position="1"/>
        <end position="82"/>
    </location>
</feature>
<feature type="compositionally biased region" description="Polar residues" evidence="1">
    <location>
        <begin position="12"/>
        <end position="29"/>
    </location>
</feature>
<comment type="caution">
    <text evidence="2">The sequence shown here is derived from an EMBL/GenBank/DDBJ whole genome shotgun (WGS) entry which is preliminary data.</text>
</comment>
<feature type="compositionally biased region" description="Low complexity" evidence="1">
    <location>
        <begin position="65"/>
        <end position="82"/>
    </location>
</feature>
<feature type="compositionally biased region" description="Pro residues" evidence="1">
    <location>
        <begin position="506"/>
        <end position="520"/>
    </location>
</feature>